<evidence type="ECO:0000313" key="1">
    <source>
        <dbReference type="EMBL" id="KOF86214.1"/>
    </source>
</evidence>
<dbReference type="EMBL" id="KQ418711">
    <property type="protein sequence ID" value="KOF86212.1"/>
    <property type="molecule type" value="Genomic_DNA"/>
</dbReference>
<gene>
    <name evidence="1" type="ORF">OCBIM_22019023mg</name>
</gene>
<dbReference type="EMBL" id="KQ418711">
    <property type="protein sequence ID" value="KOF86214.1"/>
    <property type="molecule type" value="Genomic_DNA"/>
</dbReference>
<organism evidence="1">
    <name type="scientific">Octopus bimaculoides</name>
    <name type="common">California two-spotted octopus</name>
    <dbReference type="NCBI Taxonomy" id="37653"/>
    <lineage>
        <taxon>Eukaryota</taxon>
        <taxon>Metazoa</taxon>
        <taxon>Spiralia</taxon>
        <taxon>Lophotrochozoa</taxon>
        <taxon>Mollusca</taxon>
        <taxon>Cephalopoda</taxon>
        <taxon>Coleoidea</taxon>
        <taxon>Octopodiformes</taxon>
        <taxon>Octopoda</taxon>
        <taxon>Incirrata</taxon>
        <taxon>Octopodidae</taxon>
        <taxon>Octopus</taxon>
    </lineage>
</organism>
<dbReference type="AlphaFoldDB" id="A0A0L8HAZ1"/>
<protein>
    <submittedName>
        <fullName evidence="1">Uncharacterized protein</fullName>
    </submittedName>
</protein>
<sequence length="127" mass="14443">MFSGSVHERSCHLQDLVGNFVSQLQRLNEHELEEDCRNNYSSVGVLSSMLDMVTMMVNDMNDILSDVIQQEQVTVSQSELSESQVEDSDIGFELGLEEELRNEALDRGHAGAPHRLEELAWRDLHKI</sequence>
<reference evidence="1" key="1">
    <citation type="submission" date="2015-07" db="EMBL/GenBank/DDBJ databases">
        <title>MeaNS - Measles Nucleotide Surveillance Program.</title>
        <authorList>
            <person name="Tran T."/>
            <person name="Druce J."/>
        </authorList>
    </citation>
    <scope>NUCLEOTIDE SEQUENCE</scope>
    <source>
        <strain evidence="1">UCB-OBI-ISO-001</strain>
        <tissue evidence="1">Gonad</tissue>
    </source>
</reference>
<accession>A0A0L8HAZ1</accession>
<proteinExistence type="predicted"/>
<dbReference type="KEGG" id="obi:106871850"/>
<name>A0A0L8HAZ1_OCTBM</name>